<proteinExistence type="predicted"/>
<dbReference type="RefSeq" id="XP_007868642.1">
    <property type="nucleotide sequence ID" value="XM_007870451.1"/>
</dbReference>
<dbReference type="Proteomes" id="UP000030669">
    <property type="component" value="Unassembled WGS sequence"/>
</dbReference>
<evidence type="ECO:0000313" key="1">
    <source>
        <dbReference type="EMBL" id="EPQ53398.1"/>
    </source>
</evidence>
<dbReference type="AlphaFoldDB" id="S7Q0V6"/>
<name>S7Q0V6_GLOTA</name>
<dbReference type="GeneID" id="19298823"/>
<keyword evidence="2" id="KW-1185">Reference proteome</keyword>
<dbReference type="KEGG" id="gtr:GLOTRDRAFT_107177"/>
<dbReference type="HOGENOM" id="CLU_3032542_0_0_1"/>
<sequence length="55" mass="6415">MTLELRGYAEDERYAYGYMNVIRNDGRGSTVCLEILSYVKAKTNNEVRREPLQDL</sequence>
<organism evidence="1 2">
    <name type="scientific">Gloeophyllum trabeum (strain ATCC 11539 / FP-39264 / Madison 617)</name>
    <name type="common">Brown rot fungus</name>
    <dbReference type="NCBI Taxonomy" id="670483"/>
    <lineage>
        <taxon>Eukaryota</taxon>
        <taxon>Fungi</taxon>
        <taxon>Dikarya</taxon>
        <taxon>Basidiomycota</taxon>
        <taxon>Agaricomycotina</taxon>
        <taxon>Agaricomycetes</taxon>
        <taxon>Gloeophyllales</taxon>
        <taxon>Gloeophyllaceae</taxon>
        <taxon>Gloeophyllum</taxon>
    </lineage>
</organism>
<reference evidence="1 2" key="1">
    <citation type="journal article" date="2012" name="Science">
        <title>The Paleozoic origin of enzymatic lignin decomposition reconstructed from 31 fungal genomes.</title>
        <authorList>
            <person name="Floudas D."/>
            <person name="Binder M."/>
            <person name="Riley R."/>
            <person name="Barry K."/>
            <person name="Blanchette R.A."/>
            <person name="Henrissat B."/>
            <person name="Martinez A.T."/>
            <person name="Otillar R."/>
            <person name="Spatafora J.W."/>
            <person name="Yadav J.S."/>
            <person name="Aerts A."/>
            <person name="Benoit I."/>
            <person name="Boyd A."/>
            <person name="Carlson A."/>
            <person name="Copeland A."/>
            <person name="Coutinho P.M."/>
            <person name="de Vries R.P."/>
            <person name="Ferreira P."/>
            <person name="Findley K."/>
            <person name="Foster B."/>
            <person name="Gaskell J."/>
            <person name="Glotzer D."/>
            <person name="Gorecki P."/>
            <person name="Heitman J."/>
            <person name="Hesse C."/>
            <person name="Hori C."/>
            <person name="Igarashi K."/>
            <person name="Jurgens J.A."/>
            <person name="Kallen N."/>
            <person name="Kersten P."/>
            <person name="Kohler A."/>
            <person name="Kuees U."/>
            <person name="Kumar T.K.A."/>
            <person name="Kuo A."/>
            <person name="LaButti K."/>
            <person name="Larrondo L.F."/>
            <person name="Lindquist E."/>
            <person name="Ling A."/>
            <person name="Lombard V."/>
            <person name="Lucas S."/>
            <person name="Lundell T."/>
            <person name="Martin R."/>
            <person name="McLaughlin D.J."/>
            <person name="Morgenstern I."/>
            <person name="Morin E."/>
            <person name="Murat C."/>
            <person name="Nagy L.G."/>
            <person name="Nolan M."/>
            <person name="Ohm R.A."/>
            <person name="Patyshakuliyeva A."/>
            <person name="Rokas A."/>
            <person name="Ruiz-Duenas F.J."/>
            <person name="Sabat G."/>
            <person name="Salamov A."/>
            <person name="Samejima M."/>
            <person name="Schmutz J."/>
            <person name="Slot J.C."/>
            <person name="St John F."/>
            <person name="Stenlid J."/>
            <person name="Sun H."/>
            <person name="Sun S."/>
            <person name="Syed K."/>
            <person name="Tsang A."/>
            <person name="Wiebenga A."/>
            <person name="Young D."/>
            <person name="Pisabarro A."/>
            <person name="Eastwood D.C."/>
            <person name="Martin F."/>
            <person name="Cullen D."/>
            <person name="Grigoriev I.V."/>
            <person name="Hibbett D.S."/>
        </authorList>
    </citation>
    <scope>NUCLEOTIDE SEQUENCE [LARGE SCALE GENOMIC DNA]</scope>
    <source>
        <strain evidence="1 2">ATCC 11539</strain>
    </source>
</reference>
<evidence type="ECO:0000313" key="2">
    <source>
        <dbReference type="Proteomes" id="UP000030669"/>
    </source>
</evidence>
<dbReference type="EMBL" id="KB469306">
    <property type="protein sequence ID" value="EPQ53398.1"/>
    <property type="molecule type" value="Genomic_DNA"/>
</dbReference>
<accession>S7Q0V6</accession>
<gene>
    <name evidence="1" type="ORF">GLOTRDRAFT_107177</name>
</gene>
<protein>
    <submittedName>
        <fullName evidence="1">Uncharacterized protein</fullName>
    </submittedName>
</protein>